<keyword evidence="1" id="KW-1185">Reference proteome</keyword>
<organism evidence="1 2">
    <name type="scientific">Crassostrea virginica</name>
    <name type="common">Eastern oyster</name>
    <dbReference type="NCBI Taxonomy" id="6565"/>
    <lineage>
        <taxon>Eukaryota</taxon>
        <taxon>Metazoa</taxon>
        <taxon>Spiralia</taxon>
        <taxon>Lophotrochozoa</taxon>
        <taxon>Mollusca</taxon>
        <taxon>Bivalvia</taxon>
        <taxon>Autobranchia</taxon>
        <taxon>Pteriomorphia</taxon>
        <taxon>Ostreida</taxon>
        <taxon>Ostreoidea</taxon>
        <taxon>Ostreidae</taxon>
        <taxon>Crassostrea</taxon>
    </lineage>
</organism>
<dbReference type="PANTHER" id="PTHR33361">
    <property type="entry name" value="GLR0591 PROTEIN"/>
    <property type="match status" value="1"/>
</dbReference>
<evidence type="ECO:0000313" key="2">
    <source>
        <dbReference type="RefSeq" id="XP_022293771.1"/>
    </source>
</evidence>
<dbReference type="KEGG" id="cvn:111104226"/>
<proteinExistence type="predicted"/>
<accession>A0A8B8ARS9</accession>
<dbReference type="AlphaFoldDB" id="A0A8B8ARS9"/>
<evidence type="ECO:0000313" key="1">
    <source>
        <dbReference type="Proteomes" id="UP000694844"/>
    </source>
</evidence>
<sequence>MGDAKVRVLCDEFWEWRMRSSPEFASYCGDQRFSHLLDEIDTDAFLGFQSDVSKLMKKAEEIPLKELSKVARNDLILVKDQLQTFLNGMKHKGWYFPINFMEGMHADVPKVIKMSPTNTEEDLRNLNKRIESYGKKAKSCLQILKEGVTNGYVCHRLSVEWVPEQIKEMISTDLSPEKDAFLSPYSHLTSEKIETNSRDKLLQEAKDIVRTIVRPAFKELAEYIQNEYLNRTRPSIAHTSLPDGPALYQACLDFHLSFPMTPQEVFDLGQSEVERITQAMRKISNEEGFGDDVAKFMESLKKRKEFFFDTPEDLLKYVNDMCFEKIQPKLPTLFREFPESKLRIEPTPPLMTSGPFAFYFSGSPDGTRPGVYFIRTSNLKGSPSYELTALSLHEGEPGHHFQTMISMEMKDIHSFRRAFEDLNYGWVPSRFPLYTAYLEGWGLYCEYLGEEMGMYEDNYTLFGRFSMEILRAARLVVDPGMHALGWSYEKALNYLKEKTFMDGKSLDIECRRYVTLPGQACAYKVGEIKLRQLRQNAKDALGDQFDVKDFHSVVLKCGAVPLKFLEQEIDEYIKEKQK</sequence>
<dbReference type="Proteomes" id="UP000694844">
    <property type="component" value="Chromosome 7"/>
</dbReference>
<dbReference type="InterPro" id="IPR010281">
    <property type="entry name" value="DUF885"/>
</dbReference>
<gene>
    <name evidence="2" type="primary">LOC111104226</name>
</gene>
<dbReference type="OrthoDB" id="5959877at2759"/>
<dbReference type="RefSeq" id="XP_022293771.1">
    <property type="nucleotide sequence ID" value="XM_022438063.1"/>
</dbReference>
<dbReference type="GeneID" id="111104226"/>
<reference evidence="2" key="1">
    <citation type="submission" date="2025-08" db="UniProtKB">
        <authorList>
            <consortium name="RefSeq"/>
        </authorList>
    </citation>
    <scope>IDENTIFICATION</scope>
    <source>
        <tissue evidence="2">Whole sample</tissue>
    </source>
</reference>
<dbReference type="PANTHER" id="PTHR33361:SF2">
    <property type="entry name" value="DUF885 DOMAIN-CONTAINING PROTEIN"/>
    <property type="match status" value="1"/>
</dbReference>
<dbReference type="Pfam" id="PF05960">
    <property type="entry name" value="DUF885"/>
    <property type="match status" value="1"/>
</dbReference>
<protein>
    <submittedName>
        <fullName evidence="2">Uncharacterized protein LOC111104226</fullName>
    </submittedName>
</protein>
<name>A0A8B8ARS9_CRAVI</name>